<dbReference type="EMBL" id="FNBZ01000004">
    <property type="protein sequence ID" value="SDG53018.1"/>
    <property type="molecule type" value="Genomic_DNA"/>
</dbReference>
<keyword evidence="3" id="KW-0285">Flavoprotein</keyword>
<feature type="domain" description="Glucose-methanol-choline oxidoreductase N-terminal" evidence="5">
    <location>
        <begin position="5"/>
        <end position="302"/>
    </location>
</feature>
<comment type="caution">
    <text evidence="7">The sequence shown here is derived from an EMBL/GenBank/DDBJ whole genome shotgun (WGS) entry which is preliminary data.</text>
</comment>
<dbReference type="InterPro" id="IPR036188">
    <property type="entry name" value="FAD/NAD-bd_sf"/>
</dbReference>
<keyword evidence="8" id="KW-1185">Reference proteome</keyword>
<dbReference type="Gene3D" id="3.30.410.40">
    <property type="match status" value="2"/>
</dbReference>
<evidence type="ECO:0000313" key="7">
    <source>
        <dbReference type="EMBL" id="SDG53018.1"/>
    </source>
</evidence>
<comment type="cofactor">
    <cofactor evidence="1">
        <name>FAD</name>
        <dbReference type="ChEBI" id="CHEBI:57692"/>
    </cofactor>
</comment>
<dbReference type="Proteomes" id="UP000199468">
    <property type="component" value="Unassembled WGS sequence"/>
</dbReference>
<evidence type="ECO:0000256" key="3">
    <source>
        <dbReference type="ARBA" id="ARBA00022630"/>
    </source>
</evidence>
<dbReference type="Pfam" id="PF00732">
    <property type="entry name" value="GMC_oxred_N"/>
    <property type="match status" value="1"/>
</dbReference>
<feature type="domain" description="Glucose-methanol-choline oxidoreductase C-terminal" evidence="6">
    <location>
        <begin position="369"/>
        <end position="552"/>
    </location>
</feature>
<dbReference type="PANTHER" id="PTHR11552:SF147">
    <property type="entry name" value="CHOLINE DEHYDROGENASE, MITOCHONDRIAL"/>
    <property type="match status" value="1"/>
</dbReference>
<organism evidence="7 8">
    <name type="scientific">Bosea robiniae</name>
    <dbReference type="NCBI Taxonomy" id="1036780"/>
    <lineage>
        <taxon>Bacteria</taxon>
        <taxon>Pseudomonadati</taxon>
        <taxon>Pseudomonadota</taxon>
        <taxon>Alphaproteobacteria</taxon>
        <taxon>Hyphomicrobiales</taxon>
        <taxon>Boseaceae</taxon>
        <taxon>Bosea</taxon>
    </lineage>
</organism>
<dbReference type="PIRSF" id="PIRSF000137">
    <property type="entry name" value="Alcohol_oxidase"/>
    <property type="match status" value="1"/>
</dbReference>
<comment type="similarity">
    <text evidence="2">Belongs to the GMC oxidoreductase family.</text>
</comment>
<accession>A0ABY0P0A4</accession>
<gene>
    <name evidence="7" type="ORF">SAMN05421844_104264</name>
</gene>
<dbReference type="PANTHER" id="PTHR11552">
    <property type="entry name" value="GLUCOSE-METHANOL-CHOLINE GMC OXIDOREDUCTASE"/>
    <property type="match status" value="1"/>
</dbReference>
<dbReference type="InterPro" id="IPR007867">
    <property type="entry name" value="GMC_OxRtase_C"/>
</dbReference>
<evidence type="ECO:0000256" key="4">
    <source>
        <dbReference type="ARBA" id="ARBA00022827"/>
    </source>
</evidence>
<dbReference type="Gene3D" id="3.50.50.60">
    <property type="entry name" value="FAD/NAD(P)-binding domain"/>
    <property type="match status" value="2"/>
</dbReference>
<evidence type="ECO:0000256" key="1">
    <source>
        <dbReference type="ARBA" id="ARBA00001974"/>
    </source>
</evidence>
<evidence type="ECO:0000259" key="5">
    <source>
        <dbReference type="Pfam" id="PF00732"/>
    </source>
</evidence>
<reference evidence="7 8" key="1">
    <citation type="submission" date="2016-10" db="EMBL/GenBank/DDBJ databases">
        <authorList>
            <person name="Varghese N."/>
            <person name="Submissions S."/>
        </authorList>
    </citation>
    <scope>NUCLEOTIDE SEQUENCE [LARGE SCALE GENOMIC DNA]</scope>
    <source>
        <strain evidence="7 8">DSM 26672</strain>
    </source>
</reference>
<dbReference type="SUPFAM" id="SSF54373">
    <property type="entry name" value="FAD-linked reductases, C-terminal domain"/>
    <property type="match status" value="1"/>
</dbReference>
<sequence>MTASYDDIIVGGGPAGCVLANRLSASGQNRVLLIEAGPDFEPGQEPEEIRDVYPYRAAFNPAYQWRDLSARLMPVSHNDPSRSPVKPYIQPRVIGGGSSMNGEIGNRGLPADYEEWAALGAEGWDWAGVLPYFRKLETDMDYDGPLHGSSGPIAISRVMPEEWPGFTRATMQALTVAGYRNIGDQNAVFEDGWFPMSLTTDRRSRRSAAMGYLDTTTRRRSNLTIRSDTKVDRLLMEGRRAVGIQIGEERIAARRVILSAGALESPALLLRAGIGDAIRLNEAGVAVLHHLPGVGRNLNEHPSMAMSSWIRRGHRLGKTPRRHVQAAWRYSSKVEGCGHGDMFMVVVSKSAWHPIGRRIGSLFSWINKPYSTGWVRLNPENPAGRPEIAFQMLSDPRDMARMKLAVRRMWSLYASNELRQVCSTPFAATHGAMAKLVGGVSLRNWLVTLGPALLTEGPAPLRKLLVDRLFASGDDIPTALEDDEAMEEMIRKHTIGGYHPSGTCRMGRADDEAAVVSPRDGAVHGISGLHVIDASVMPCVPRANTNLPTTMLSEKLADGLA</sequence>
<dbReference type="InterPro" id="IPR000172">
    <property type="entry name" value="GMC_OxRdtase_N"/>
</dbReference>
<dbReference type="Pfam" id="PF05199">
    <property type="entry name" value="GMC_oxred_C"/>
    <property type="match status" value="1"/>
</dbReference>
<proteinExistence type="inferred from homology"/>
<evidence type="ECO:0000313" key="8">
    <source>
        <dbReference type="Proteomes" id="UP000199468"/>
    </source>
</evidence>
<protein>
    <submittedName>
        <fullName evidence="7">5-(Hydroxymethyl)furfural/furfural oxidase</fullName>
    </submittedName>
</protein>
<evidence type="ECO:0000259" key="6">
    <source>
        <dbReference type="Pfam" id="PF05199"/>
    </source>
</evidence>
<dbReference type="SUPFAM" id="SSF51905">
    <property type="entry name" value="FAD/NAD(P)-binding domain"/>
    <property type="match status" value="1"/>
</dbReference>
<dbReference type="InterPro" id="IPR012132">
    <property type="entry name" value="GMC_OxRdtase"/>
</dbReference>
<evidence type="ECO:0000256" key="2">
    <source>
        <dbReference type="ARBA" id="ARBA00010790"/>
    </source>
</evidence>
<name>A0ABY0P0A4_9HYPH</name>
<keyword evidence="4" id="KW-0274">FAD</keyword>
<dbReference type="RefSeq" id="WP_091857349.1">
    <property type="nucleotide sequence ID" value="NZ_FNBZ01000004.1"/>
</dbReference>